<feature type="domain" description="UBA" evidence="2">
    <location>
        <begin position="633"/>
        <end position="680"/>
    </location>
</feature>
<name>A0AAD9J8T7_9ANNE</name>
<dbReference type="PANTHER" id="PTHR15960">
    <property type="entry name" value="LD44032P"/>
    <property type="match status" value="1"/>
</dbReference>
<dbReference type="PANTHER" id="PTHR15960:SF5">
    <property type="entry name" value="LD44032P"/>
    <property type="match status" value="1"/>
</dbReference>
<dbReference type="GO" id="GO:0043130">
    <property type="term" value="F:ubiquitin binding"/>
    <property type="evidence" value="ECO:0007669"/>
    <property type="project" value="InterPro"/>
</dbReference>
<feature type="region of interest" description="Disordered" evidence="1">
    <location>
        <begin position="99"/>
        <end position="190"/>
    </location>
</feature>
<feature type="compositionally biased region" description="Polar residues" evidence="1">
    <location>
        <begin position="174"/>
        <end position="190"/>
    </location>
</feature>
<dbReference type="AlphaFoldDB" id="A0AAD9J8T7"/>
<dbReference type="PROSITE" id="PS50030">
    <property type="entry name" value="UBA"/>
    <property type="match status" value="1"/>
</dbReference>
<feature type="domain" description="UMA" evidence="3">
    <location>
        <begin position="19"/>
        <end position="68"/>
    </location>
</feature>
<evidence type="ECO:0000313" key="4">
    <source>
        <dbReference type="EMBL" id="KAK2148243.1"/>
    </source>
</evidence>
<dbReference type="GO" id="GO:0000813">
    <property type="term" value="C:ESCRT I complex"/>
    <property type="evidence" value="ECO:0007669"/>
    <property type="project" value="InterPro"/>
</dbReference>
<evidence type="ECO:0008006" key="6">
    <source>
        <dbReference type="Google" id="ProtNLM"/>
    </source>
</evidence>
<dbReference type="InterPro" id="IPR015940">
    <property type="entry name" value="UBA"/>
</dbReference>
<reference evidence="4" key="1">
    <citation type="journal article" date="2023" name="Mol. Biol. Evol.">
        <title>Third-Generation Sequencing Reveals the Adaptive Role of the Epigenome in Three Deep-Sea Polychaetes.</title>
        <authorList>
            <person name="Perez M."/>
            <person name="Aroh O."/>
            <person name="Sun Y."/>
            <person name="Lan Y."/>
            <person name="Juniper S.K."/>
            <person name="Young C.R."/>
            <person name="Angers B."/>
            <person name="Qian P.Y."/>
        </authorList>
    </citation>
    <scope>NUCLEOTIDE SEQUENCE</scope>
    <source>
        <strain evidence="4">P08H-3</strain>
    </source>
</reference>
<comment type="caution">
    <text evidence="4">The sequence shown here is derived from an EMBL/GenBank/DDBJ whole genome shotgun (WGS) entry which is preliminary data.</text>
</comment>
<protein>
    <recommendedName>
        <fullName evidence="6">Ubiquitin-associated protein 1</fullName>
    </recommendedName>
</protein>
<evidence type="ECO:0000259" key="3">
    <source>
        <dbReference type="PROSITE" id="PS51497"/>
    </source>
</evidence>
<keyword evidence="5" id="KW-1185">Reference proteome</keyword>
<dbReference type="InterPro" id="IPR023340">
    <property type="entry name" value="UMA"/>
</dbReference>
<proteinExistence type="predicted"/>
<dbReference type="InterPro" id="IPR042575">
    <property type="entry name" value="UBAP1_C"/>
</dbReference>
<dbReference type="EMBL" id="JAODUP010000507">
    <property type="protein sequence ID" value="KAK2148243.1"/>
    <property type="molecule type" value="Genomic_DNA"/>
</dbReference>
<sequence length="681" mass="72894">MAFKSNTATFGTYVGLNSIDGVQVRIGDEFIPPSKVTLPMKLENSFHCHNPSEVLFMEYDFSLEENVIKSSEAYKEAKQAQNCVETEKVGTDVETFMQQQGQDETNSAEAGTAASDMKEANSENDCSNGVPNGDLTASAAENEDQPSKPDDKPLDTVKPVAPGLGSEILVPMQVPTTKPQESATSDQKSESINLADFEREKEQDPFDNAELRVLNDLEELNKVLQNAGPPVASSRSVVDGSSSNSIAVTSEVMDRVVTVTACHTTAMTASVPGSATVVTSGVCIEMPPAAGGGEHSVQNVAGVAYYNKSSDTTAVSFSSQAITACPPTIPPRHNYQPSVKDIQYPELESPSVIPNNSLEKQVTNNPFAYAVPKSFVLPPITNLHGTSTSASCSLSTTAGKNGISGALGPINTGHYAPGVIDHTAYPFHLLSHGAAYSNAQDMFTSGSDGMTSGRLRPTSSTPDIRALINKTQVHHATSRTPPPSFKPDGAQDEISTWKKSGFIDSLHGDTRSCTPPPAYEENHSSASSSVLSKQMTSREHNHKHHGLSKITSDRDTAGGGTSNLPDPYPNMSGEAKSLTDTISTMGFPRARVARAIQKHGNDDKLVIDHLCLIGRLSEKYPSDDVEMALDLYGNDEKKAKKYLTLVTQFSELGFSAENVKEALSKSKLDENKTLDILTDNT</sequence>
<dbReference type="Gene3D" id="1.20.120.1920">
    <property type="entry name" value="UBAP1 SOUBA domain"/>
    <property type="match status" value="1"/>
</dbReference>
<dbReference type="SMART" id="SM00165">
    <property type="entry name" value="UBA"/>
    <property type="match status" value="2"/>
</dbReference>
<gene>
    <name evidence="4" type="ORF">LSH36_507g00001</name>
</gene>
<feature type="compositionally biased region" description="Polar residues" evidence="1">
    <location>
        <begin position="524"/>
        <end position="535"/>
    </location>
</feature>
<evidence type="ECO:0000259" key="2">
    <source>
        <dbReference type="PROSITE" id="PS50030"/>
    </source>
</evidence>
<feature type="compositionally biased region" description="Polar residues" evidence="1">
    <location>
        <begin position="99"/>
        <end position="109"/>
    </location>
</feature>
<evidence type="ECO:0000313" key="5">
    <source>
        <dbReference type="Proteomes" id="UP001208570"/>
    </source>
</evidence>
<dbReference type="Proteomes" id="UP001208570">
    <property type="component" value="Unassembled WGS sequence"/>
</dbReference>
<feature type="region of interest" description="Disordered" evidence="1">
    <location>
        <begin position="505"/>
        <end position="576"/>
    </location>
</feature>
<feature type="compositionally biased region" description="Basic and acidic residues" evidence="1">
    <location>
        <begin position="145"/>
        <end position="155"/>
    </location>
</feature>
<dbReference type="InterPro" id="IPR038870">
    <property type="entry name" value="UBAP1"/>
</dbReference>
<evidence type="ECO:0000256" key="1">
    <source>
        <dbReference type="SAM" id="MobiDB-lite"/>
    </source>
</evidence>
<feature type="region of interest" description="Disordered" evidence="1">
    <location>
        <begin position="472"/>
        <end position="492"/>
    </location>
</feature>
<dbReference type="GO" id="GO:0043162">
    <property type="term" value="P:ubiquitin-dependent protein catabolic process via the multivesicular body sorting pathway"/>
    <property type="evidence" value="ECO:0007669"/>
    <property type="project" value="InterPro"/>
</dbReference>
<dbReference type="PROSITE" id="PS51497">
    <property type="entry name" value="UMA"/>
    <property type="match status" value="1"/>
</dbReference>
<accession>A0AAD9J8T7</accession>
<organism evidence="4 5">
    <name type="scientific">Paralvinella palmiformis</name>
    <dbReference type="NCBI Taxonomy" id="53620"/>
    <lineage>
        <taxon>Eukaryota</taxon>
        <taxon>Metazoa</taxon>
        <taxon>Spiralia</taxon>
        <taxon>Lophotrochozoa</taxon>
        <taxon>Annelida</taxon>
        <taxon>Polychaeta</taxon>
        <taxon>Sedentaria</taxon>
        <taxon>Canalipalpata</taxon>
        <taxon>Terebellida</taxon>
        <taxon>Terebelliformia</taxon>
        <taxon>Alvinellidae</taxon>
        <taxon>Paralvinella</taxon>
    </lineage>
</organism>